<name>M1ZYJ0_CLOBO</name>
<gene>
    <name evidence="2" type="ORF">CFSAN001627_06750</name>
</gene>
<keyword evidence="1" id="KW-1133">Transmembrane helix</keyword>
<organism evidence="2 3">
    <name type="scientific">Clostridium botulinum CFSAN001627</name>
    <dbReference type="NCBI Taxonomy" id="1232189"/>
    <lineage>
        <taxon>Bacteria</taxon>
        <taxon>Bacillati</taxon>
        <taxon>Bacillota</taxon>
        <taxon>Clostridia</taxon>
        <taxon>Eubacteriales</taxon>
        <taxon>Clostridiaceae</taxon>
        <taxon>Clostridium</taxon>
    </lineage>
</organism>
<accession>M1ZYJ0</accession>
<proteinExistence type="predicted"/>
<keyword evidence="1" id="KW-0812">Transmembrane</keyword>
<comment type="caution">
    <text evidence="2">The sequence shown here is derived from an EMBL/GenBank/DDBJ whole genome shotgun (WGS) entry which is preliminary data.</text>
</comment>
<feature type="transmembrane region" description="Helical" evidence="1">
    <location>
        <begin position="20"/>
        <end position="42"/>
    </location>
</feature>
<reference evidence="2 3" key="2">
    <citation type="submission" date="2013-03" db="EMBL/GenBank/DDBJ databases">
        <title>Diversity in Clostridium botulinum.</title>
        <authorList>
            <person name="Timme R.E."/>
            <person name="Allard M."/>
            <person name="Luo Y."/>
            <person name="Strain E."/>
            <person name="Gonzalez-Escalona N."/>
            <person name="Brown E."/>
        </authorList>
    </citation>
    <scope>NUCLEOTIDE SEQUENCE [LARGE SCALE GENOMIC DNA]</scope>
    <source>
        <strain evidence="2 3">CFSAN001627</strain>
    </source>
</reference>
<dbReference type="EMBL" id="AMXI01000381">
    <property type="protein sequence ID" value="EKN42430.1"/>
    <property type="molecule type" value="Genomic_DNA"/>
</dbReference>
<protein>
    <submittedName>
        <fullName evidence="2">Uncharacterized protein</fullName>
    </submittedName>
</protein>
<dbReference type="Proteomes" id="UP000011944">
    <property type="component" value="Unassembled WGS sequence"/>
</dbReference>
<keyword evidence="1" id="KW-0472">Membrane</keyword>
<evidence type="ECO:0000313" key="3">
    <source>
        <dbReference type="Proteomes" id="UP000011944"/>
    </source>
</evidence>
<reference evidence="2 3" key="1">
    <citation type="submission" date="2012-10" db="EMBL/GenBank/DDBJ databases">
        <authorList>
            <person name="Strain E.A."/>
            <person name="Brown E."/>
            <person name="Allard M.W."/>
            <person name="Gonzalez-Escalona N."/>
            <person name="Timme R."/>
        </authorList>
    </citation>
    <scope>NUCLEOTIDE SEQUENCE [LARGE SCALE GENOMIC DNA]</scope>
    <source>
        <strain evidence="2 3">CFSAN001627</strain>
    </source>
</reference>
<sequence length="67" mass="7417">MSLSINPSFSASSIMEKAILSFTLFAGLKYSTLAIILAFNLFSFFNFSNSNNGVFPINSVIFLYIFS</sequence>
<evidence type="ECO:0000256" key="1">
    <source>
        <dbReference type="SAM" id="Phobius"/>
    </source>
</evidence>
<dbReference type="AlphaFoldDB" id="M1ZYJ0"/>
<evidence type="ECO:0000313" key="2">
    <source>
        <dbReference type="EMBL" id="EKN42430.1"/>
    </source>
</evidence>